<sequence length="82" mass="8747">MSSDPSSNPSAVTSVQTHVKTSQPFLPPLRHFIRRITASGQCVSQRDFALQSSSAIMAASVMAFFAFSSAFLHSCTASSTSF</sequence>
<dbReference type="AlphaFoldDB" id="A0A4Z2GWG2"/>
<evidence type="ECO:0000313" key="2">
    <source>
        <dbReference type="EMBL" id="TNN57590.1"/>
    </source>
</evidence>
<keyword evidence="3" id="KW-1185">Reference proteome</keyword>
<keyword evidence="1" id="KW-0472">Membrane</keyword>
<comment type="caution">
    <text evidence="2">The sequence shown here is derived from an EMBL/GenBank/DDBJ whole genome shotgun (WGS) entry which is preliminary data.</text>
</comment>
<feature type="transmembrane region" description="Helical" evidence="1">
    <location>
        <begin position="54"/>
        <end position="72"/>
    </location>
</feature>
<gene>
    <name evidence="2" type="ORF">EYF80_032192</name>
</gene>
<name>A0A4Z2GWG2_9TELE</name>
<keyword evidence="1" id="KW-0812">Transmembrane</keyword>
<dbReference type="EMBL" id="SRLO01000401">
    <property type="protein sequence ID" value="TNN57590.1"/>
    <property type="molecule type" value="Genomic_DNA"/>
</dbReference>
<evidence type="ECO:0000313" key="3">
    <source>
        <dbReference type="Proteomes" id="UP000314294"/>
    </source>
</evidence>
<evidence type="ECO:0000256" key="1">
    <source>
        <dbReference type="SAM" id="Phobius"/>
    </source>
</evidence>
<protein>
    <submittedName>
        <fullName evidence="2">Uncharacterized protein</fullName>
    </submittedName>
</protein>
<proteinExistence type="predicted"/>
<dbReference type="Proteomes" id="UP000314294">
    <property type="component" value="Unassembled WGS sequence"/>
</dbReference>
<reference evidence="2 3" key="1">
    <citation type="submission" date="2019-03" db="EMBL/GenBank/DDBJ databases">
        <title>First draft genome of Liparis tanakae, snailfish: a comprehensive survey of snailfish specific genes.</title>
        <authorList>
            <person name="Kim W."/>
            <person name="Song I."/>
            <person name="Jeong J.-H."/>
            <person name="Kim D."/>
            <person name="Kim S."/>
            <person name="Ryu S."/>
            <person name="Song J.Y."/>
            <person name="Lee S.K."/>
        </authorList>
    </citation>
    <scope>NUCLEOTIDE SEQUENCE [LARGE SCALE GENOMIC DNA]</scope>
    <source>
        <tissue evidence="2">Muscle</tissue>
    </source>
</reference>
<organism evidence="2 3">
    <name type="scientific">Liparis tanakae</name>
    <name type="common">Tanaka's snailfish</name>
    <dbReference type="NCBI Taxonomy" id="230148"/>
    <lineage>
        <taxon>Eukaryota</taxon>
        <taxon>Metazoa</taxon>
        <taxon>Chordata</taxon>
        <taxon>Craniata</taxon>
        <taxon>Vertebrata</taxon>
        <taxon>Euteleostomi</taxon>
        <taxon>Actinopterygii</taxon>
        <taxon>Neopterygii</taxon>
        <taxon>Teleostei</taxon>
        <taxon>Neoteleostei</taxon>
        <taxon>Acanthomorphata</taxon>
        <taxon>Eupercaria</taxon>
        <taxon>Perciformes</taxon>
        <taxon>Cottioidei</taxon>
        <taxon>Cottales</taxon>
        <taxon>Liparidae</taxon>
        <taxon>Liparis</taxon>
    </lineage>
</organism>
<accession>A0A4Z2GWG2</accession>
<keyword evidence="1" id="KW-1133">Transmembrane helix</keyword>